<accession>U1YHA9</accession>
<reference evidence="2 3" key="1">
    <citation type="submission" date="2013-08" db="EMBL/GenBank/DDBJ databases">
        <authorList>
            <person name="Weinstock G."/>
            <person name="Sodergren E."/>
            <person name="Wylie T."/>
            <person name="Fulton L."/>
            <person name="Fulton R."/>
            <person name="Fronick C."/>
            <person name="O'Laughlin M."/>
            <person name="Godfrey J."/>
            <person name="Miner T."/>
            <person name="Herter B."/>
            <person name="Appelbaum E."/>
            <person name="Cordes M."/>
            <person name="Lek S."/>
            <person name="Wollam A."/>
            <person name="Pepin K.H."/>
            <person name="Palsikar V.B."/>
            <person name="Mitreva M."/>
            <person name="Wilson R.K."/>
        </authorList>
    </citation>
    <scope>NUCLEOTIDE SEQUENCE [LARGE SCALE GENOMIC DNA]</scope>
    <source>
        <strain evidence="2 3">ATCC 12856</strain>
    </source>
</reference>
<dbReference type="Proteomes" id="UP000016511">
    <property type="component" value="Unassembled WGS sequence"/>
</dbReference>
<dbReference type="EMBL" id="AWSJ01000038">
    <property type="protein sequence ID" value="ERI11492.1"/>
    <property type="molecule type" value="Genomic_DNA"/>
</dbReference>
<name>U1YHA9_ANEAE</name>
<protein>
    <submittedName>
        <fullName evidence="2">Uncharacterized protein</fullName>
    </submittedName>
</protein>
<evidence type="ECO:0000313" key="3">
    <source>
        <dbReference type="Proteomes" id="UP000016511"/>
    </source>
</evidence>
<dbReference type="AlphaFoldDB" id="U1YHA9"/>
<feature type="region of interest" description="Disordered" evidence="1">
    <location>
        <begin position="1"/>
        <end position="31"/>
    </location>
</feature>
<evidence type="ECO:0000256" key="1">
    <source>
        <dbReference type="SAM" id="MobiDB-lite"/>
    </source>
</evidence>
<organism evidence="2 3">
    <name type="scientific">Aneurinibacillus aneurinilyticus ATCC 12856</name>
    <dbReference type="NCBI Taxonomy" id="649747"/>
    <lineage>
        <taxon>Bacteria</taxon>
        <taxon>Bacillati</taxon>
        <taxon>Bacillota</taxon>
        <taxon>Bacilli</taxon>
        <taxon>Bacillales</taxon>
        <taxon>Paenibacillaceae</taxon>
        <taxon>Aneurinibacillus group</taxon>
        <taxon>Aneurinibacillus</taxon>
    </lineage>
</organism>
<proteinExistence type="predicted"/>
<comment type="caution">
    <text evidence="2">The sequence shown here is derived from an EMBL/GenBank/DDBJ whole genome shotgun (WGS) entry which is preliminary data.</text>
</comment>
<evidence type="ECO:0000313" key="2">
    <source>
        <dbReference type="EMBL" id="ERI11492.1"/>
    </source>
</evidence>
<gene>
    <name evidence="2" type="ORF">HMPREF0083_00479</name>
</gene>
<keyword evidence="3" id="KW-1185">Reference proteome</keyword>
<feature type="compositionally biased region" description="Basic and acidic residues" evidence="1">
    <location>
        <begin position="7"/>
        <end position="23"/>
    </location>
</feature>
<feature type="non-terminal residue" evidence="2">
    <location>
        <position position="1"/>
    </location>
</feature>
<sequence length="54" mass="6347">HVPNFVTKREKEASEGRESEKRNPQSKRKIKSCFNRFRKSLIVGIRSTTRATKE</sequence>
<dbReference type="HOGENOM" id="CLU_3036675_0_0_9"/>